<keyword evidence="1" id="KW-0862">Zinc</keyword>
<organism evidence="3 4">
    <name type="scientific">Hibiscus sabdariffa</name>
    <name type="common">roselle</name>
    <dbReference type="NCBI Taxonomy" id="183260"/>
    <lineage>
        <taxon>Eukaryota</taxon>
        <taxon>Viridiplantae</taxon>
        <taxon>Streptophyta</taxon>
        <taxon>Embryophyta</taxon>
        <taxon>Tracheophyta</taxon>
        <taxon>Spermatophyta</taxon>
        <taxon>Magnoliopsida</taxon>
        <taxon>eudicotyledons</taxon>
        <taxon>Gunneridae</taxon>
        <taxon>Pentapetalae</taxon>
        <taxon>rosids</taxon>
        <taxon>malvids</taxon>
        <taxon>Malvales</taxon>
        <taxon>Malvaceae</taxon>
        <taxon>Malvoideae</taxon>
        <taxon>Hibiscus</taxon>
    </lineage>
</organism>
<dbReference type="PROSITE" id="PS50158">
    <property type="entry name" value="ZF_CCHC"/>
    <property type="match status" value="1"/>
</dbReference>
<sequence length="545" mass="60616">MQEDEPSEDDDFEIQEGDVIRTVVDGLISIQFSKRVQSLAEKSFDRTIVLKLLGRRIGYSTLKNKINDLWKAKEGFKLMDIENDYFIVSFRSQEDYLTVLVDGPWTIFGHYLIVEPWSPEFSPLQRFPSRIVAWIRLPGLPATLYKRCLVEEIISCIGPIILSTIKLKVDVIEYESLPTICFSCGKYGHLTDNCTTKLDDPAETNDMAPPIPTQSSESDEAAFGPWMLVEKQQRRTGRMPQSVVPKHNERHAMGSRFNPIMEIQEDTLVRWEEDNSRRTNGVTESAIVYKQQGKFGTGAKQPRTLPVHKPLMIIDFPITSKATPKASISRTTPGKSGSVVLEKSRHSTVVISENSNPNCPSMDVDLDVNPTCPNSLVRGKPPDSCASLPAGTNMATLQTVQDVMIAKGAMPAAMQVNDMLDWPLVNSTPLWRAISNGWNEFLPNVAWSIGNRNAIDVFNDTWIRSLGPLRDHIDNPLLLSSGISLKDFVAGNGTWDCDALRDLFPASIIDCILVLSAQSSVILKISICGDGHPTMPLSSNQLTRG</sequence>
<comment type="caution">
    <text evidence="3">The sequence shown here is derived from an EMBL/GenBank/DDBJ whole genome shotgun (WGS) entry which is preliminary data.</text>
</comment>
<dbReference type="PANTHER" id="PTHR31286:SF173">
    <property type="entry name" value="DUF4283 DOMAIN-CONTAINING PROTEIN"/>
    <property type="match status" value="1"/>
</dbReference>
<dbReference type="EMBL" id="JBBPBM010000006">
    <property type="protein sequence ID" value="KAK8580709.1"/>
    <property type="molecule type" value="Genomic_DNA"/>
</dbReference>
<dbReference type="Pfam" id="PF14111">
    <property type="entry name" value="DUF4283"/>
    <property type="match status" value="1"/>
</dbReference>
<gene>
    <name evidence="3" type="ORF">V6N12_070964</name>
</gene>
<dbReference type="InterPro" id="IPR040256">
    <property type="entry name" value="At4g02000-like"/>
</dbReference>
<reference evidence="3 4" key="1">
    <citation type="journal article" date="2024" name="G3 (Bethesda)">
        <title>Genome assembly of Hibiscus sabdariffa L. provides insights into metabolisms of medicinal natural products.</title>
        <authorList>
            <person name="Kim T."/>
        </authorList>
    </citation>
    <scope>NUCLEOTIDE SEQUENCE [LARGE SCALE GENOMIC DNA]</scope>
    <source>
        <strain evidence="3">TK-2024</strain>
        <tissue evidence="3">Old leaves</tissue>
    </source>
</reference>
<feature type="domain" description="CCHC-type" evidence="2">
    <location>
        <begin position="181"/>
        <end position="194"/>
    </location>
</feature>
<proteinExistence type="predicted"/>
<name>A0ABR2FIF1_9ROSI</name>
<dbReference type="InterPro" id="IPR025558">
    <property type="entry name" value="DUF4283"/>
</dbReference>
<dbReference type="InterPro" id="IPR001878">
    <property type="entry name" value="Znf_CCHC"/>
</dbReference>
<evidence type="ECO:0000256" key="1">
    <source>
        <dbReference type="PROSITE-ProRule" id="PRU00047"/>
    </source>
</evidence>
<keyword evidence="1" id="KW-0863">Zinc-finger</keyword>
<accession>A0ABR2FIF1</accession>
<keyword evidence="4" id="KW-1185">Reference proteome</keyword>
<evidence type="ECO:0000259" key="2">
    <source>
        <dbReference type="PROSITE" id="PS50158"/>
    </source>
</evidence>
<dbReference type="PANTHER" id="PTHR31286">
    <property type="entry name" value="GLYCINE-RICH CELL WALL STRUCTURAL PROTEIN 1.8-LIKE"/>
    <property type="match status" value="1"/>
</dbReference>
<evidence type="ECO:0000313" key="3">
    <source>
        <dbReference type="EMBL" id="KAK8580709.1"/>
    </source>
</evidence>
<protein>
    <recommendedName>
        <fullName evidence="2">CCHC-type domain-containing protein</fullName>
    </recommendedName>
</protein>
<evidence type="ECO:0000313" key="4">
    <source>
        <dbReference type="Proteomes" id="UP001472677"/>
    </source>
</evidence>
<keyword evidence="1" id="KW-0479">Metal-binding</keyword>
<dbReference type="Proteomes" id="UP001472677">
    <property type="component" value="Unassembled WGS sequence"/>
</dbReference>